<gene>
    <name evidence="4 7" type="primary">rplO</name>
    <name evidence="7" type="ORF">A6F65_01328</name>
</gene>
<sequence length="204" mass="21519">MRPARLSGPLPNSANKSESECIMTIKLNELRDNPGARKDRIRVGRGIGSGKGKTAGRGQKGQKSRSGVAIKGFEGGQMPLHMRLPKRGFNNPFGKDYAEVNIGMVQKFIDAKKLDGKKTIDHEALKAAGLARGGKDGVRLLGKGELKAKAKFVVAGASKGAIEAVEKAGGSVEVIAKGQPEHEKKAARAETNKAARAKKAEKAG</sequence>
<dbReference type="AlphaFoldDB" id="A0A1C7D833"/>
<organism evidence="7 8">
    <name type="scientific">Paraurantiacibacter namhicola</name>
    <dbReference type="NCBI Taxonomy" id="645517"/>
    <lineage>
        <taxon>Bacteria</taxon>
        <taxon>Pseudomonadati</taxon>
        <taxon>Pseudomonadota</taxon>
        <taxon>Alphaproteobacteria</taxon>
        <taxon>Sphingomonadales</taxon>
        <taxon>Erythrobacteraceae</taxon>
        <taxon>Paraurantiacibacter</taxon>
    </lineage>
</organism>
<dbReference type="HAMAP" id="MF_01341">
    <property type="entry name" value="Ribosomal_uL15"/>
    <property type="match status" value="1"/>
</dbReference>
<dbReference type="KEGG" id="anh:A6F65_01328"/>
<evidence type="ECO:0000256" key="4">
    <source>
        <dbReference type="HAMAP-Rule" id="MF_01341"/>
    </source>
</evidence>
<dbReference type="NCBIfam" id="TIGR01071">
    <property type="entry name" value="rplO_bact"/>
    <property type="match status" value="1"/>
</dbReference>
<dbReference type="SUPFAM" id="SSF52080">
    <property type="entry name" value="Ribosomal proteins L15p and L18e"/>
    <property type="match status" value="1"/>
</dbReference>
<evidence type="ECO:0000256" key="5">
    <source>
        <dbReference type="SAM" id="MobiDB-lite"/>
    </source>
</evidence>
<protein>
    <recommendedName>
        <fullName evidence="4">Large ribosomal subunit protein uL15</fullName>
    </recommendedName>
</protein>
<dbReference type="PANTHER" id="PTHR12934:SF11">
    <property type="entry name" value="LARGE RIBOSOMAL SUBUNIT PROTEIN UL15M"/>
    <property type="match status" value="1"/>
</dbReference>
<accession>A0A1C7D833</accession>
<dbReference type="EMBL" id="CP016545">
    <property type="protein sequence ID" value="ANU07634.1"/>
    <property type="molecule type" value="Genomic_DNA"/>
</dbReference>
<reference evidence="7 8" key="1">
    <citation type="submission" date="2016-07" db="EMBL/GenBank/DDBJ databases">
        <title>Complete genome sequence of Altererythrobacter namhicola JCM 16345T, containing esterase-encoding genes.</title>
        <authorList>
            <person name="Cheng H."/>
            <person name="Wu Y.-H."/>
            <person name="Jian S.-L."/>
            <person name="Huo Y.-Y."/>
            <person name="Wang C.-S."/>
            <person name="Xu X.-W."/>
        </authorList>
    </citation>
    <scope>NUCLEOTIDE SEQUENCE [LARGE SCALE GENOMIC DNA]</scope>
    <source>
        <strain evidence="7 8">JCM 16345</strain>
    </source>
</reference>
<dbReference type="GO" id="GO:0022625">
    <property type="term" value="C:cytosolic large ribosomal subunit"/>
    <property type="evidence" value="ECO:0007669"/>
    <property type="project" value="TreeGrafter"/>
</dbReference>
<keyword evidence="8" id="KW-1185">Reference proteome</keyword>
<evidence type="ECO:0000313" key="7">
    <source>
        <dbReference type="EMBL" id="ANU07634.1"/>
    </source>
</evidence>
<evidence type="ECO:0000256" key="3">
    <source>
        <dbReference type="ARBA" id="ARBA00023274"/>
    </source>
</evidence>
<keyword evidence="4" id="KW-0699">rRNA-binding</keyword>
<comment type="subunit">
    <text evidence="4">Part of the 50S ribosomal subunit.</text>
</comment>
<keyword evidence="4" id="KW-0694">RNA-binding</keyword>
<feature type="compositionally biased region" description="Basic and acidic residues" evidence="5">
    <location>
        <begin position="179"/>
        <end position="204"/>
    </location>
</feature>
<comment type="similarity">
    <text evidence="1 4">Belongs to the universal ribosomal protein uL15 family.</text>
</comment>
<dbReference type="Pfam" id="PF00828">
    <property type="entry name" value="Ribosomal_L27A"/>
    <property type="match status" value="1"/>
</dbReference>
<dbReference type="GO" id="GO:0003735">
    <property type="term" value="F:structural constituent of ribosome"/>
    <property type="evidence" value="ECO:0007669"/>
    <property type="project" value="InterPro"/>
</dbReference>
<evidence type="ECO:0000256" key="2">
    <source>
        <dbReference type="ARBA" id="ARBA00022980"/>
    </source>
</evidence>
<feature type="compositionally biased region" description="Gly residues" evidence="5">
    <location>
        <begin position="45"/>
        <end position="59"/>
    </location>
</feature>
<proteinExistence type="inferred from homology"/>
<evidence type="ECO:0000259" key="6">
    <source>
        <dbReference type="Pfam" id="PF00828"/>
    </source>
</evidence>
<dbReference type="STRING" id="645517.A6F65_01328"/>
<evidence type="ECO:0000313" key="8">
    <source>
        <dbReference type="Proteomes" id="UP000092698"/>
    </source>
</evidence>
<dbReference type="PATRIC" id="fig|645517.4.peg.1320"/>
<feature type="domain" description="Large ribosomal subunit protein uL15/eL18" evidence="6">
    <location>
        <begin position="99"/>
        <end position="173"/>
    </location>
</feature>
<keyword evidence="3 4" id="KW-0687">Ribonucleoprotein</keyword>
<keyword evidence="2 4" id="KW-0689">Ribosomal protein</keyword>
<dbReference type="PANTHER" id="PTHR12934">
    <property type="entry name" value="50S RIBOSOMAL PROTEIN L15"/>
    <property type="match status" value="1"/>
</dbReference>
<feature type="compositionally biased region" description="Basic and acidic residues" evidence="5">
    <location>
        <begin position="32"/>
        <end position="42"/>
    </location>
</feature>
<dbReference type="GO" id="GO:0006412">
    <property type="term" value="P:translation"/>
    <property type="evidence" value="ECO:0007669"/>
    <property type="project" value="UniProtKB-UniRule"/>
</dbReference>
<dbReference type="InterPro" id="IPR030878">
    <property type="entry name" value="Ribosomal_uL15"/>
</dbReference>
<dbReference type="InterPro" id="IPR021131">
    <property type="entry name" value="Ribosomal_uL15/eL18"/>
</dbReference>
<dbReference type="Proteomes" id="UP000092698">
    <property type="component" value="Chromosome"/>
</dbReference>
<comment type="function">
    <text evidence="4">Binds to the 23S rRNA.</text>
</comment>
<dbReference type="InterPro" id="IPR036227">
    <property type="entry name" value="Ribosomal_uL15/eL18_sf"/>
</dbReference>
<feature type="region of interest" description="Disordered" evidence="5">
    <location>
        <begin position="176"/>
        <end position="204"/>
    </location>
</feature>
<dbReference type="GO" id="GO:0019843">
    <property type="term" value="F:rRNA binding"/>
    <property type="evidence" value="ECO:0007669"/>
    <property type="project" value="UniProtKB-UniRule"/>
</dbReference>
<feature type="region of interest" description="Disordered" evidence="5">
    <location>
        <begin position="32"/>
        <end position="66"/>
    </location>
</feature>
<name>A0A1C7D833_9SPHN</name>
<dbReference type="InterPro" id="IPR005749">
    <property type="entry name" value="Ribosomal_uL15_bac-type"/>
</dbReference>
<dbReference type="Gene3D" id="3.100.10.10">
    <property type="match status" value="1"/>
</dbReference>
<evidence type="ECO:0000256" key="1">
    <source>
        <dbReference type="ARBA" id="ARBA00007320"/>
    </source>
</evidence>